<feature type="non-terminal residue" evidence="1">
    <location>
        <position position="1"/>
    </location>
</feature>
<dbReference type="Proteomes" id="UP001233999">
    <property type="component" value="Unassembled WGS sequence"/>
</dbReference>
<protein>
    <submittedName>
        <fullName evidence="1">Uncharacterized protein</fullName>
    </submittedName>
</protein>
<comment type="caution">
    <text evidence="1">The sequence shown here is derived from an EMBL/GenBank/DDBJ whole genome shotgun (WGS) entry which is preliminary data.</text>
</comment>
<dbReference type="AlphaFoldDB" id="A0AAD8EPZ8"/>
<accession>A0AAD8EPZ8</accession>
<feature type="non-terminal residue" evidence="1">
    <location>
        <position position="55"/>
    </location>
</feature>
<organism evidence="1 2">
    <name type="scientific">Diploptera punctata</name>
    <name type="common">Pacific beetle cockroach</name>
    <dbReference type="NCBI Taxonomy" id="6984"/>
    <lineage>
        <taxon>Eukaryota</taxon>
        <taxon>Metazoa</taxon>
        <taxon>Ecdysozoa</taxon>
        <taxon>Arthropoda</taxon>
        <taxon>Hexapoda</taxon>
        <taxon>Insecta</taxon>
        <taxon>Pterygota</taxon>
        <taxon>Neoptera</taxon>
        <taxon>Polyneoptera</taxon>
        <taxon>Dictyoptera</taxon>
        <taxon>Blattodea</taxon>
        <taxon>Blaberoidea</taxon>
        <taxon>Blaberidae</taxon>
        <taxon>Diplopterinae</taxon>
        <taxon>Diploptera</taxon>
    </lineage>
</organism>
<dbReference type="EMBL" id="JASPKZ010001241">
    <property type="protein sequence ID" value="KAJ9598166.1"/>
    <property type="molecule type" value="Genomic_DNA"/>
</dbReference>
<evidence type="ECO:0000313" key="1">
    <source>
        <dbReference type="EMBL" id="KAJ9598166.1"/>
    </source>
</evidence>
<name>A0AAD8EPZ8_DIPPU</name>
<gene>
    <name evidence="1" type="ORF">L9F63_011152</name>
</gene>
<keyword evidence="2" id="KW-1185">Reference proteome</keyword>
<sequence>SLTRSTMLVTEMNLICDIYITIRYGLLKQNELKLCNVLVIALTELTKYIVLFHLQ</sequence>
<proteinExistence type="predicted"/>
<reference evidence="1" key="2">
    <citation type="submission" date="2023-05" db="EMBL/GenBank/DDBJ databases">
        <authorList>
            <person name="Fouks B."/>
        </authorList>
    </citation>
    <scope>NUCLEOTIDE SEQUENCE</scope>
    <source>
        <strain evidence="1">Stay&amp;Tobe</strain>
        <tissue evidence="1">Testes</tissue>
    </source>
</reference>
<reference evidence="1" key="1">
    <citation type="journal article" date="2023" name="IScience">
        <title>Live-bearing cockroach genome reveals convergent evolutionary mechanisms linked to viviparity in insects and beyond.</title>
        <authorList>
            <person name="Fouks B."/>
            <person name="Harrison M.C."/>
            <person name="Mikhailova A.A."/>
            <person name="Marchal E."/>
            <person name="English S."/>
            <person name="Carruthers M."/>
            <person name="Jennings E.C."/>
            <person name="Chiamaka E.L."/>
            <person name="Frigard R.A."/>
            <person name="Pippel M."/>
            <person name="Attardo G.M."/>
            <person name="Benoit J.B."/>
            <person name="Bornberg-Bauer E."/>
            <person name="Tobe S.S."/>
        </authorList>
    </citation>
    <scope>NUCLEOTIDE SEQUENCE</scope>
    <source>
        <strain evidence="1">Stay&amp;Tobe</strain>
    </source>
</reference>
<evidence type="ECO:0000313" key="2">
    <source>
        <dbReference type="Proteomes" id="UP001233999"/>
    </source>
</evidence>